<protein>
    <submittedName>
        <fullName evidence="3">Secreted protein</fullName>
    </submittedName>
</protein>
<evidence type="ECO:0000313" key="2">
    <source>
        <dbReference type="Proteomes" id="UP000887566"/>
    </source>
</evidence>
<evidence type="ECO:0000313" key="3">
    <source>
        <dbReference type="WBParaSite" id="PSAMB.scaffold6347size9676.g28343.t1"/>
    </source>
</evidence>
<feature type="signal peptide" evidence="1">
    <location>
        <begin position="1"/>
        <end position="22"/>
    </location>
</feature>
<dbReference type="AlphaFoldDB" id="A0A914X458"/>
<sequence>MRTALACLLILTCIALFDQVTAQQPLTDKQPSTKTATTTPYRTPLEECRLKYPDTVNTNTSRNCAIKCDDGNGSEIHIARSDGTECGVKRVCQDGNCQEVLAIIKGALAICSETMKLRYDKSHFFTKCLTVLVDSDGIMSERIIECKTCVKQAEPKLGNTKVEQLFGCLKSKVPYNYGKGSYA</sequence>
<keyword evidence="1" id="KW-0732">Signal</keyword>
<reference evidence="3" key="1">
    <citation type="submission" date="2022-11" db="UniProtKB">
        <authorList>
            <consortium name="WormBaseParasite"/>
        </authorList>
    </citation>
    <scope>IDENTIFICATION</scope>
</reference>
<dbReference type="WBParaSite" id="PSAMB.scaffold6347size9676.g28343.t1">
    <property type="protein sequence ID" value="PSAMB.scaffold6347size9676.g28343.t1"/>
    <property type="gene ID" value="PSAMB.scaffold6347size9676.g28343"/>
</dbReference>
<accession>A0A914X458</accession>
<feature type="chain" id="PRO_5037251829" evidence="1">
    <location>
        <begin position="23"/>
        <end position="183"/>
    </location>
</feature>
<dbReference type="Proteomes" id="UP000887566">
    <property type="component" value="Unplaced"/>
</dbReference>
<evidence type="ECO:0000256" key="1">
    <source>
        <dbReference type="SAM" id="SignalP"/>
    </source>
</evidence>
<name>A0A914X458_9BILA</name>
<keyword evidence="2" id="KW-1185">Reference proteome</keyword>
<organism evidence="2 3">
    <name type="scientific">Plectus sambesii</name>
    <dbReference type="NCBI Taxonomy" id="2011161"/>
    <lineage>
        <taxon>Eukaryota</taxon>
        <taxon>Metazoa</taxon>
        <taxon>Ecdysozoa</taxon>
        <taxon>Nematoda</taxon>
        <taxon>Chromadorea</taxon>
        <taxon>Plectida</taxon>
        <taxon>Plectina</taxon>
        <taxon>Plectoidea</taxon>
        <taxon>Plectidae</taxon>
        <taxon>Plectus</taxon>
    </lineage>
</organism>
<dbReference type="Gene3D" id="3.40.1620.60">
    <property type="match status" value="1"/>
</dbReference>
<proteinExistence type="predicted"/>